<keyword evidence="2" id="KW-0732">Signal</keyword>
<feature type="domain" description="Chitin-binding type-2" evidence="3">
    <location>
        <begin position="643"/>
        <end position="701"/>
    </location>
</feature>
<dbReference type="SMART" id="SM00494">
    <property type="entry name" value="ChtBD2"/>
    <property type="match status" value="1"/>
</dbReference>
<dbReference type="Pfam" id="PF01607">
    <property type="entry name" value="CBM_14"/>
    <property type="match status" value="1"/>
</dbReference>
<feature type="compositionally biased region" description="Polar residues" evidence="1">
    <location>
        <begin position="269"/>
        <end position="278"/>
    </location>
</feature>
<reference evidence="5" key="1">
    <citation type="submission" date="2020-01" db="EMBL/GenBank/DDBJ databases">
        <title>Draft genome sequence of the Termite Coptotermes fromosanus.</title>
        <authorList>
            <person name="Itakura S."/>
            <person name="Yosikawa Y."/>
            <person name="Umezawa K."/>
        </authorList>
    </citation>
    <scope>NUCLEOTIDE SEQUENCE [LARGE SCALE GENOMIC DNA]</scope>
</reference>
<dbReference type="PANTHER" id="PTHR22933">
    <property type="entry name" value="FI18007P1-RELATED"/>
    <property type="match status" value="1"/>
</dbReference>
<dbReference type="InParanoid" id="A0A6L2Q696"/>
<feature type="compositionally biased region" description="Acidic residues" evidence="1">
    <location>
        <begin position="511"/>
        <end position="525"/>
    </location>
</feature>
<feature type="compositionally biased region" description="Basic residues" evidence="1">
    <location>
        <begin position="329"/>
        <end position="342"/>
    </location>
</feature>
<feature type="chain" id="PRO_5026765562" description="Chitin-binding type-2 domain-containing protein" evidence="2">
    <location>
        <begin position="18"/>
        <end position="703"/>
    </location>
</feature>
<feature type="region of interest" description="Disordered" evidence="1">
    <location>
        <begin position="298"/>
        <end position="358"/>
    </location>
</feature>
<feature type="compositionally biased region" description="Polar residues" evidence="1">
    <location>
        <begin position="453"/>
        <end position="467"/>
    </location>
</feature>
<dbReference type="InterPro" id="IPR036508">
    <property type="entry name" value="Chitin-bd_dom_sf"/>
</dbReference>
<feature type="region of interest" description="Disordered" evidence="1">
    <location>
        <begin position="447"/>
        <end position="467"/>
    </location>
</feature>
<dbReference type="GO" id="GO:0008061">
    <property type="term" value="F:chitin binding"/>
    <property type="evidence" value="ECO:0007669"/>
    <property type="project" value="InterPro"/>
</dbReference>
<organism evidence="4 5">
    <name type="scientific">Coptotermes formosanus</name>
    <name type="common">Formosan subterranean termite</name>
    <dbReference type="NCBI Taxonomy" id="36987"/>
    <lineage>
        <taxon>Eukaryota</taxon>
        <taxon>Metazoa</taxon>
        <taxon>Ecdysozoa</taxon>
        <taxon>Arthropoda</taxon>
        <taxon>Hexapoda</taxon>
        <taxon>Insecta</taxon>
        <taxon>Pterygota</taxon>
        <taxon>Neoptera</taxon>
        <taxon>Polyneoptera</taxon>
        <taxon>Dictyoptera</taxon>
        <taxon>Blattodea</taxon>
        <taxon>Blattoidea</taxon>
        <taxon>Termitoidae</taxon>
        <taxon>Rhinotermitidae</taxon>
        <taxon>Coptotermes</taxon>
    </lineage>
</organism>
<feature type="compositionally biased region" description="Polar residues" evidence="1">
    <location>
        <begin position="312"/>
        <end position="321"/>
    </location>
</feature>
<dbReference type="SUPFAM" id="SSF57625">
    <property type="entry name" value="Invertebrate chitin-binding proteins"/>
    <property type="match status" value="1"/>
</dbReference>
<evidence type="ECO:0000313" key="5">
    <source>
        <dbReference type="Proteomes" id="UP000502823"/>
    </source>
</evidence>
<feature type="compositionally biased region" description="Polar residues" evidence="1">
    <location>
        <begin position="349"/>
        <end position="358"/>
    </location>
</feature>
<feature type="signal peptide" evidence="2">
    <location>
        <begin position="1"/>
        <end position="17"/>
    </location>
</feature>
<evidence type="ECO:0000259" key="3">
    <source>
        <dbReference type="PROSITE" id="PS50940"/>
    </source>
</evidence>
<feature type="compositionally biased region" description="Basic and acidic residues" evidence="1">
    <location>
        <begin position="214"/>
        <end position="231"/>
    </location>
</feature>
<dbReference type="GO" id="GO:0005576">
    <property type="term" value="C:extracellular region"/>
    <property type="evidence" value="ECO:0007669"/>
    <property type="project" value="InterPro"/>
</dbReference>
<feature type="compositionally biased region" description="Basic and acidic residues" evidence="1">
    <location>
        <begin position="573"/>
        <end position="582"/>
    </location>
</feature>
<feature type="region of interest" description="Disordered" evidence="1">
    <location>
        <begin position="265"/>
        <end position="286"/>
    </location>
</feature>
<feature type="region of interest" description="Disordered" evidence="1">
    <location>
        <begin position="505"/>
        <end position="589"/>
    </location>
</feature>
<dbReference type="InterPro" id="IPR002557">
    <property type="entry name" value="Chitin-bd_dom"/>
</dbReference>
<dbReference type="InterPro" id="IPR052976">
    <property type="entry name" value="Scoloptoxin-like"/>
</dbReference>
<sequence>MRFVRSVLLSWWMCTSAAIVQGEAENAASLSGRRYLTRSYRRPHVERVWIVRPVDSINQNIRAIDNFTDPVRSFAVAIRDPETFLRYLRHEESQNLGKQTWTSYDQMLPSSRHVQMQILSQSDSKEKSPVLNIVMEQGDKMNMNSFMDLMEQVSSLPAYNKQRSKYNYEDMSISESEKQQKATWTQPYVQRKYQQNGNSHHKQQPTEGSTNPNGERDVKPKESELEMERSWKQQSLRKTDRKHRERHYRQRDGVVEPMLIIGEFGKRNPNYSRPSTRPFNRPLSHDISLAPSQHLLPPVFCTPRRSDLPQHLPSSSETPVTKSDDTSASRKRKKQTIGHNSRRPIVVGSPSTDIPQSPTDNLPVHNETSPLAANLPLISTEIPRVSTDIPRKSTENDISHVHISIPRIYTSVSHPRTDVSAPPFTDISRVHIAISRQPLNPSFSSKAGVEHLSQPNASELSPETTTFSYQSTEAMHPDESFSLNVNILPPSVDILPPLLTTFTEKHTTDEQSGDPEESQDDEEVYFDSHPTDSYYQNGATGDPGATVGQEYAASSPQEPSDPLGRNIKPVQRHRADGVDTKRQSVSSHSDYGELQLTAAETAYYRRRQLTKPSAILEITEETGSIPGVPGRDYPIYSRPPKTNFACVKGHGGYYADISTRCQVFYVCSDEGRGEPMLCPNGTLFHQDFLVCDWWFNVACGGVP</sequence>
<protein>
    <recommendedName>
        <fullName evidence="3">Chitin-binding type-2 domain-containing protein</fullName>
    </recommendedName>
</protein>
<dbReference type="PROSITE" id="PS50940">
    <property type="entry name" value="CHIT_BIND_II"/>
    <property type="match status" value="1"/>
</dbReference>
<evidence type="ECO:0000256" key="1">
    <source>
        <dbReference type="SAM" id="MobiDB-lite"/>
    </source>
</evidence>
<evidence type="ECO:0000256" key="2">
    <source>
        <dbReference type="SAM" id="SignalP"/>
    </source>
</evidence>
<dbReference type="Gene3D" id="2.170.140.10">
    <property type="entry name" value="Chitin binding domain"/>
    <property type="match status" value="1"/>
</dbReference>
<dbReference type="PANTHER" id="PTHR22933:SF42">
    <property type="entry name" value="FI18455P1-RELATED"/>
    <property type="match status" value="1"/>
</dbReference>
<dbReference type="Proteomes" id="UP000502823">
    <property type="component" value="Unassembled WGS sequence"/>
</dbReference>
<evidence type="ECO:0000313" key="4">
    <source>
        <dbReference type="EMBL" id="GFG40419.1"/>
    </source>
</evidence>
<keyword evidence="5" id="KW-1185">Reference proteome</keyword>
<gene>
    <name evidence="4" type="ORF">Cfor_01588</name>
</gene>
<dbReference type="OrthoDB" id="6514762at2759"/>
<dbReference type="AlphaFoldDB" id="A0A6L2Q696"/>
<feature type="region of interest" description="Disordered" evidence="1">
    <location>
        <begin position="194"/>
        <end position="250"/>
    </location>
</feature>
<accession>A0A6L2Q696</accession>
<feature type="compositionally biased region" description="Basic residues" evidence="1">
    <location>
        <begin position="239"/>
        <end position="249"/>
    </location>
</feature>
<comment type="caution">
    <text evidence="4">The sequence shown here is derived from an EMBL/GenBank/DDBJ whole genome shotgun (WGS) entry which is preliminary data.</text>
</comment>
<name>A0A6L2Q696_COPFO</name>
<proteinExistence type="predicted"/>
<dbReference type="EMBL" id="BLKM01002051">
    <property type="protein sequence ID" value="GFG40419.1"/>
    <property type="molecule type" value="Genomic_DNA"/>
</dbReference>